<dbReference type="EMBL" id="CTEN01000003">
    <property type="protein sequence ID" value="CQR25295.1"/>
    <property type="molecule type" value="Genomic_DNA"/>
</dbReference>
<keyword evidence="1" id="KW-1133">Transmembrane helix</keyword>
<name>A0A0E4H5S8_9STRE</name>
<accession>A0A0E4H5S8</accession>
<dbReference type="RefSeq" id="WP_093650854.1">
    <property type="nucleotide sequence ID" value="NZ_CTEN01000003.1"/>
</dbReference>
<feature type="transmembrane region" description="Helical" evidence="1">
    <location>
        <begin position="27"/>
        <end position="49"/>
    </location>
</feature>
<dbReference type="OrthoDB" id="2237273at2"/>
<evidence type="ECO:0000313" key="3">
    <source>
        <dbReference type="Proteomes" id="UP000198604"/>
    </source>
</evidence>
<dbReference type="Proteomes" id="UP000198604">
    <property type="component" value="Unassembled WGS sequence"/>
</dbReference>
<protein>
    <submittedName>
        <fullName evidence="2">Membrane protein</fullName>
    </submittedName>
</protein>
<gene>
    <name evidence="2" type="ORF">BN1356_01637</name>
</gene>
<dbReference type="AlphaFoldDB" id="A0A0E4H5S8"/>
<sequence length="86" mass="9912">MFYLIIAAMLLLFYIFAAPKNIRGTMNLVALVFLLVGLVIILVLGFLRVVQSPPEIWLCISMLVVEIWAMRDIYLMPKSDKLRIKK</sequence>
<dbReference type="InterPro" id="IPR021506">
    <property type="entry name" value="DUF3165"/>
</dbReference>
<keyword evidence="1" id="KW-0472">Membrane</keyword>
<keyword evidence="1" id="KW-0812">Transmembrane</keyword>
<evidence type="ECO:0000313" key="2">
    <source>
        <dbReference type="EMBL" id="CQR25295.1"/>
    </source>
</evidence>
<proteinExistence type="predicted"/>
<organism evidence="2 3">
    <name type="scientific">Streptococcus varani</name>
    <dbReference type="NCBI Taxonomy" id="1608583"/>
    <lineage>
        <taxon>Bacteria</taxon>
        <taxon>Bacillati</taxon>
        <taxon>Bacillota</taxon>
        <taxon>Bacilli</taxon>
        <taxon>Lactobacillales</taxon>
        <taxon>Streptococcaceae</taxon>
        <taxon>Streptococcus</taxon>
    </lineage>
</organism>
<reference evidence="3" key="1">
    <citation type="submission" date="2015-03" db="EMBL/GenBank/DDBJ databases">
        <authorList>
            <person name="Urmite Genomes"/>
        </authorList>
    </citation>
    <scope>NUCLEOTIDE SEQUENCE [LARGE SCALE GENOMIC DNA]</scope>
    <source>
        <strain evidence="3">FF10</strain>
    </source>
</reference>
<keyword evidence="3" id="KW-1185">Reference proteome</keyword>
<evidence type="ECO:0000256" key="1">
    <source>
        <dbReference type="SAM" id="Phobius"/>
    </source>
</evidence>
<dbReference type="Pfam" id="PF11364">
    <property type="entry name" value="DUF3165"/>
    <property type="match status" value="1"/>
</dbReference>